<protein>
    <submittedName>
        <fullName evidence="2">Uncharacterized protein</fullName>
    </submittedName>
</protein>
<organism evidence="2 3">
    <name type="scientific">Arthrobotrys musiformis</name>
    <dbReference type="NCBI Taxonomy" id="47236"/>
    <lineage>
        <taxon>Eukaryota</taxon>
        <taxon>Fungi</taxon>
        <taxon>Dikarya</taxon>
        <taxon>Ascomycota</taxon>
        <taxon>Pezizomycotina</taxon>
        <taxon>Orbiliomycetes</taxon>
        <taxon>Orbiliales</taxon>
        <taxon>Orbiliaceae</taxon>
        <taxon>Arthrobotrys</taxon>
    </lineage>
</organism>
<feature type="chain" id="PRO_5043967760" evidence="1">
    <location>
        <begin position="17"/>
        <end position="223"/>
    </location>
</feature>
<reference evidence="2 3" key="1">
    <citation type="submission" date="2023-08" db="EMBL/GenBank/DDBJ databases">
        <authorList>
            <person name="Palmer J.M."/>
        </authorList>
    </citation>
    <scope>NUCLEOTIDE SEQUENCE [LARGE SCALE GENOMIC DNA]</scope>
    <source>
        <strain evidence="2 3">TWF481</strain>
    </source>
</reference>
<evidence type="ECO:0000256" key="1">
    <source>
        <dbReference type="SAM" id="SignalP"/>
    </source>
</evidence>
<keyword evidence="1" id="KW-0732">Signal</keyword>
<evidence type="ECO:0000313" key="2">
    <source>
        <dbReference type="EMBL" id="KAK6499979.1"/>
    </source>
</evidence>
<feature type="signal peptide" evidence="1">
    <location>
        <begin position="1"/>
        <end position="16"/>
    </location>
</feature>
<keyword evidence="3" id="KW-1185">Reference proteome</keyword>
<comment type="caution">
    <text evidence="2">The sequence shown here is derived from an EMBL/GenBank/DDBJ whole genome shotgun (WGS) entry which is preliminary data.</text>
</comment>
<sequence length="223" mass="23349">MKITLLLTAYVALVAAAPQCKDKPTTSVAIKQSTTTKPTSKAISATTKPTVQRCTTGGKKCAKGESCLGERELDDGLGGICVAKPGACANFLGDVCAKGDFCVEDPDENCPLGVQDCGQNLCLPASLVAKLEGTVKVNAGPFRCGGKSGKKCRDNKYEVCVGEKDSKDGMGICVGRPMVCNDPTGKKCFDQKYFRCVKDPRSDSSGICVAAKSADQFGLKEKA</sequence>
<name>A0AAV9W0G3_9PEZI</name>
<gene>
    <name evidence="2" type="ORF">TWF481_010336</name>
</gene>
<accession>A0AAV9W0G3</accession>
<dbReference type="Proteomes" id="UP001370758">
    <property type="component" value="Unassembled WGS sequence"/>
</dbReference>
<proteinExistence type="predicted"/>
<dbReference type="AlphaFoldDB" id="A0AAV9W0G3"/>
<dbReference type="EMBL" id="JAVHJL010000007">
    <property type="protein sequence ID" value="KAK6499979.1"/>
    <property type="molecule type" value="Genomic_DNA"/>
</dbReference>
<evidence type="ECO:0000313" key="3">
    <source>
        <dbReference type="Proteomes" id="UP001370758"/>
    </source>
</evidence>